<keyword evidence="1" id="KW-0812">Transmembrane</keyword>
<keyword evidence="3" id="KW-1185">Reference proteome</keyword>
<gene>
    <name evidence="2" type="ORF">ALC60_11042</name>
</gene>
<keyword evidence="1" id="KW-1133">Transmembrane helix</keyword>
<reference evidence="2 3" key="1">
    <citation type="submission" date="2015-09" db="EMBL/GenBank/DDBJ databases">
        <title>Trachymyrmex zeteki WGS genome.</title>
        <authorList>
            <person name="Nygaard S."/>
            <person name="Hu H."/>
            <person name="Boomsma J."/>
            <person name="Zhang G."/>
        </authorList>
    </citation>
    <scope>NUCLEOTIDE SEQUENCE [LARGE SCALE GENOMIC DNA]</scope>
    <source>
        <strain evidence="2">Tzet28-1</strain>
        <tissue evidence="2">Whole body</tissue>
    </source>
</reference>
<protein>
    <submittedName>
        <fullName evidence="2">Uncharacterized protein</fullName>
    </submittedName>
</protein>
<dbReference type="Proteomes" id="UP000075809">
    <property type="component" value="Unassembled WGS sequence"/>
</dbReference>
<organism evidence="2 3">
    <name type="scientific">Mycetomoellerius zeteki</name>
    <dbReference type="NCBI Taxonomy" id="64791"/>
    <lineage>
        <taxon>Eukaryota</taxon>
        <taxon>Metazoa</taxon>
        <taxon>Ecdysozoa</taxon>
        <taxon>Arthropoda</taxon>
        <taxon>Hexapoda</taxon>
        <taxon>Insecta</taxon>
        <taxon>Pterygota</taxon>
        <taxon>Neoptera</taxon>
        <taxon>Endopterygota</taxon>
        <taxon>Hymenoptera</taxon>
        <taxon>Apocrita</taxon>
        <taxon>Aculeata</taxon>
        <taxon>Formicoidea</taxon>
        <taxon>Formicidae</taxon>
        <taxon>Myrmicinae</taxon>
        <taxon>Mycetomoellerius</taxon>
    </lineage>
</organism>
<evidence type="ECO:0000313" key="2">
    <source>
        <dbReference type="EMBL" id="KYQ49867.1"/>
    </source>
</evidence>
<accession>A0A151WPY3</accession>
<name>A0A151WPY3_9HYME</name>
<sequence>MVYKISCLDRDSSYVDQTKRKAKTRIKEYKANIKKSKVASHRRRFGVTFTIIALVSMPPLAAQNSISTLWPARENDIFNDNRLAKFDDRIPRYRCSIGCGNGIGSAKR</sequence>
<proteinExistence type="predicted"/>
<evidence type="ECO:0000256" key="1">
    <source>
        <dbReference type="SAM" id="Phobius"/>
    </source>
</evidence>
<feature type="transmembrane region" description="Helical" evidence="1">
    <location>
        <begin position="45"/>
        <end position="62"/>
    </location>
</feature>
<dbReference type="EMBL" id="KQ982851">
    <property type="protein sequence ID" value="KYQ49867.1"/>
    <property type="molecule type" value="Genomic_DNA"/>
</dbReference>
<keyword evidence="1" id="KW-0472">Membrane</keyword>
<evidence type="ECO:0000313" key="3">
    <source>
        <dbReference type="Proteomes" id="UP000075809"/>
    </source>
</evidence>
<dbReference type="AlphaFoldDB" id="A0A151WPY3"/>